<dbReference type="PANTHER" id="PTHR42732">
    <property type="entry name" value="BETA-GALACTOSIDASE"/>
    <property type="match status" value="1"/>
</dbReference>
<feature type="domain" description="Glycosyl hydrolases family 2 sugar binding" evidence="6">
    <location>
        <begin position="27"/>
        <end position="156"/>
    </location>
</feature>
<comment type="caution">
    <text evidence="7">The sequence shown here is derived from an EMBL/GenBank/DDBJ whole genome shotgun (WGS) entry which is preliminary data.</text>
</comment>
<dbReference type="InterPro" id="IPR006101">
    <property type="entry name" value="Glyco_hydro_2"/>
</dbReference>
<keyword evidence="2" id="KW-0378">Hydrolase</keyword>
<dbReference type="InterPro" id="IPR006103">
    <property type="entry name" value="Glyco_hydro_2_cat"/>
</dbReference>
<feature type="domain" description="Glycoside hydrolase family 2 immunoglobulin-like beta-sandwich" evidence="4">
    <location>
        <begin position="254"/>
        <end position="315"/>
    </location>
</feature>
<evidence type="ECO:0000313" key="7">
    <source>
        <dbReference type="EMBL" id="KKM96810.1"/>
    </source>
</evidence>
<dbReference type="InterPro" id="IPR006104">
    <property type="entry name" value="Glyco_hydro_2_N"/>
</dbReference>
<evidence type="ECO:0000256" key="3">
    <source>
        <dbReference type="ARBA" id="ARBA00023295"/>
    </source>
</evidence>
<dbReference type="PANTHER" id="PTHR42732:SF3">
    <property type="entry name" value="HYDROLASE"/>
    <property type="match status" value="1"/>
</dbReference>
<accession>A0A0F9P728</accession>
<gene>
    <name evidence="7" type="ORF">LCGC14_1174460</name>
</gene>
<protein>
    <recommendedName>
        <fullName evidence="8">Beta-galactosidase</fullName>
    </recommendedName>
</protein>
<feature type="non-terminal residue" evidence="7">
    <location>
        <position position="621"/>
    </location>
</feature>
<comment type="similarity">
    <text evidence="1">Belongs to the glycosyl hydrolase 2 family.</text>
</comment>
<proteinExistence type="inferred from homology"/>
<dbReference type="PRINTS" id="PR00132">
    <property type="entry name" value="GLHYDRLASE2"/>
</dbReference>
<dbReference type="Pfam" id="PF02837">
    <property type="entry name" value="Glyco_hydro_2_N"/>
    <property type="match status" value="1"/>
</dbReference>
<dbReference type="GO" id="GO:0005975">
    <property type="term" value="P:carbohydrate metabolic process"/>
    <property type="evidence" value="ECO:0007669"/>
    <property type="project" value="InterPro"/>
</dbReference>
<dbReference type="SUPFAM" id="SSF49303">
    <property type="entry name" value="beta-Galactosidase/glucuronidase domain"/>
    <property type="match status" value="1"/>
</dbReference>
<evidence type="ECO:0000256" key="2">
    <source>
        <dbReference type="ARBA" id="ARBA00022801"/>
    </source>
</evidence>
<evidence type="ECO:0008006" key="8">
    <source>
        <dbReference type="Google" id="ProtNLM"/>
    </source>
</evidence>
<dbReference type="SUPFAM" id="SSF51445">
    <property type="entry name" value="(Trans)glycosidases"/>
    <property type="match status" value="1"/>
</dbReference>
<reference evidence="7" key="1">
    <citation type="journal article" date="2015" name="Nature">
        <title>Complex archaea that bridge the gap between prokaryotes and eukaryotes.</title>
        <authorList>
            <person name="Spang A."/>
            <person name="Saw J.H."/>
            <person name="Jorgensen S.L."/>
            <person name="Zaremba-Niedzwiedzka K."/>
            <person name="Martijn J."/>
            <person name="Lind A.E."/>
            <person name="van Eijk R."/>
            <person name="Schleper C."/>
            <person name="Guy L."/>
            <person name="Ettema T.J."/>
        </authorList>
    </citation>
    <scope>NUCLEOTIDE SEQUENCE</scope>
</reference>
<dbReference type="Gene3D" id="2.60.120.260">
    <property type="entry name" value="Galactose-binding domain-like"/>
    <property type="match status" value="1"/>
</dbReference>
<dbReference type="EMBL" id="LAZR01005832">
    <property type="protein sequence ID" value="KKM96810.1"/>
    <property type="molecule type" value="Genomic_DNA"/>
</dbReference>
<name>A0A0F9P728_9ZZZZ</name>
<evidence type="ECO:0000259" key="5">
    <source>
        <dbReference type="Pfam" id="PF02836"/>
    </source>
</evidence>
<organism evidence="7">
    <name type="scientific">marine sediment metagenome</name>
    <dbReference type="NCBI Taxonomy" id="412755"/>
    <lineage>
        <taxon>unclassified sequences</taxon>
        <taxon>metagenomes</taxon>
        <taxon>ecological metagenomes</taxon>
    </lineage>
</organism>
<dbReference type="InterPro" id="IPR008979">
    <property type="entry name" value="Galactose-bd-like_sf"/>
</dbReference>
<keyword evidence="3" id="KW-0326">Glycosidase</keyword>
<dbReference type="Gene3D" id="2.60.40.10">
    <property type="entry name" value="Immunoglobulins"/>
    <property type="match status" value="1"/>
</dbReference>
<dbReference type="AlphaFoldDB" id="A0A0F9P728"/>
<dbReference type="Pfam" id="PF00703">
    <property type="entry name" value="Glyco_hydro_2"/>
    <property type="match status" value="1"/>
</dbReference>
<sequence>MNSSELGYIPRPEYPRPQFSRKDNWINLNGEWEFKFDDSDVGMKERWYKKDSSRYFDKKIIVPFCFQSKLSGIGDNSFHEVIWYRKEFEMNKKFLDKKILLHFGAVDYTCMVYINGEYVGSHKGGYIGFSCDISDFIEKKNVVVVRVEDPSQDLEIPRGKQYWKKDIERIFYPRVSGIWQTVWLEFLSPDYSLKKIKITSDIDKSEVMLDINIHGAEFSNIHLLVNIMFKNEVISKDEINLDFLGNFGPRKISMVFKERLFPKTPDRFKFKIKIPENGLYLWDVEKPNLYDLCFKIFNKQTGKIYDTVNSYFGMRKISISDKKSEYTKQILLNNKPLYQKLFLVQGYWPKGLYTAPSEEDLIKDIQFIKDFGFNGLRTHQKAFDPRFLYWCDKMGVLVWGEIGNAFIFTLNSQLQLLNEFIAEIERDYNHPSIITWVPINESWGVQGSSRDFKRGFYTLSLYYLIKSIDPTRLVIDDDGWGHIETDICTRHFYSNLDRLPKLFEEELKNHRKAFPKVYLKPYKYKDEPIIYSEVGGYGLDFYGIIREKWGYGDLLKNDEELFNSVLKLLKEFEKRKNWIQGFCYTELYDQFQEINGLLTFEREPKFPPSKLKEQLDKMFMN</sequence>
<evidence type="ECO:0000256" key="1">
    <source>
        <dbReference type="ARBA" id="ARBA00007401"/>
    </source>
</evidence>
<dbReference type="Gene3D" id="3.20.20.80">
    <property type="entry name" value="Glycosidases"/>
    <property type="match status" value="1"/>
</dbReference>
<feature type="domain" description="Glycoside hydrolase family 2 catalytic" evidence="5">
    <location>
        <begin position="329"/>
        <end position="565"/>
    </location>
</feature>
<dbReference type="InterPro" id="IPR006102">
    <property type="entry name" value="Ig-like_GH2"/>
</dbReference>
<dbReference type="InterPro" id="IPR017853">
    <property type="entry name" value="GH"/>
</dbReference>
<dbReference type="InterPro" id="IPR013783">
    <property type="entry name" value="Ig-like_fold"/>
</dbReference>
<dbReference type="InterPro" id="IPR036156">
    <property type="entry name" value="Beta-gal/glucu_dom_sf"/>
</dbReference>
<evidence type="ECO:0000259" key="6">
    <source>
        <dbReference type="Pfam" id="PF02837"/>
    </source>
</evidence>
<evidence type="ECO:0000259" key="4">
    <source>
        <dbReference type="Pfam" id="PF00703"/>
    </source>
</evidence>
<dbReference type="SUPFAM" id="SSF49785">
    <property type="entry name" value="Galactose-binding domain-like"/>
    <property type="match status" value="1"/>
</dbReference>
<dbReference type="InterPro" id="IPR051913">
    <property type="entry name" value="GH2_Domain-Containing"/>
</dbReference>
<dbReference type="GO" id="GO:0004553">
    <property type="term" value="F:hydrolase activity, hydrolyzing O-glycosyl compounds"/>
    <property type="evidence" value="ECO:0007669"/>
    <property type="project" value="InterPro"/>
</dbReference>
<dbReference type="Pfam" id="PF02836">
    <property type="entry name" value="Glyco_hydro_2_C"/>
    <property type="match status" value="1"/>
</dbReference>